<gene>
    <name evidence="8 11" type="primary">cmk</name>
    <name evidence="11" type="ORF">C0Z10_06455</name>
</gene>
<dbReference type="Gene3D" id="3.40.50.300">
    <property type="entry name" value="P-loop containing nucleotide triphosphate hydrolases"/>
    <property type="match status" value="1"/>
</dbReference>
<comment type="catalytic activity">
    <reaction evidence="6 8">
        <text>dCMP + ATP = dCDP + ADP</text>
        <dbReference type="Rhea" id="RHEA:25094"/>
        <dbReference type="ChEBI" id="CHEBI:30616"/>
        <dbReference type="ChEBI" id="CHEBI:57566"/>
        <dbReference type="ChEBI" id="CHEBI:58593"/>
        <dbReference type="ChEBI" id="CHEBI:456216"/>
        <dbReference type="EC" id="2.7.4.25"/>
    </reaction>
</comment>
<dbReference type="Pfam" id="PF02224">
    <property type="entry name" value="Cytidylate_kin"/>
    <property type="match status" value="1"/>
</dbReference>
<evidence type="ECO:0000256" key="1">
    <source>
        <dbReference type="ARBA" id="ARBA00009427"/>
    </source>
</evidence>
<evidence type="ECO:0000256" key="8">
    <source>
        <dbReference type="HAMAP-Rule" id="MF_00238"/>
    </source>
</evidence>
<evidence type="ECO:0000259" key="10">
    <source>
        <dbReference type="Pfam" id="PF02224"/>
    </source>
</evidence>
<dbReference type="RefSeq" id="WP_097798842.1">
    <property type="nucleotide sequence ID" value="NZ_CP025570.1"/>
</dbReference>
<name>A0A3Q9UJ69_9ACTN</name>
<accession>A0A3Q9UJ69</accession>
<evidence type="ECO:0000313" key="12">
    <source>
        <dbReference type="Proteomes" id="UP000285875"/>
    </source>
</evidence>
<dbReference type="Proteomes" id="UP000285875">
    <property type="component" value="Chromosome"/>
</dbReference>
<sequence>MSCAQPADPPQTTAPADRRELVIAVDGPSGSGKSSTSRAVAQRLGLAYLDTGSMYRAITCAVVNHGLDPAADPQAVIDLVRGAHLELSTVPGIERVVIDGDDVTAQIREPATSAHVSSVATIQPVRDLLIDRMRAIVAECGHRIVVEGRDITTVVCPDAQLRVLLVADPAARVARRSAELKGSVGMDQVTDQVIRRDHDDAAVSSFQAPAPGVEVIDSTFLTLHQVVDTVISLVPGPDPVPTKTNTTTSTKERHD</sequence>
<proteinExistence type="inferred from homology"/>
<keyword evidence="4 8" id="KW-0418">Kinase</keyword>
<dbReference type="HAMAP" id="MF_00238">
    <property type="entry name" value="Cytidyl_kinase_type1"/>
    <property type="match status" value="1"/>
</dbReference>
<evidence type="ECO:0000256" key="7">
    <source>
        <dbReference type="ARBA" id="ARBA00048478"/>
    </source>
</evidence>
<dbReference type="EC" id="2.7.4.25" evidence="8"/>
<comment type="subcellular location">
    <subcellularLocation>
        <location evidence="8">Cytoplasm</location>
    </subcellularLocation>
</comment>
<dbReference type="GO" id="GO:0006220">
    <property type="term" value="P:pyrimidine nucleotide metabolic process"/>
    <property type="evidence" value="ECO:0007669"/>
    <property type="project" value="UniProtKB-UniRule"/>
</dbReference>
<evidence type="ECO:0000256" key="9">
    <source>
        <dbReference type="SAM" id="MobiDB-lite"/>
    </source>
</evidence>
<evidence type="ECO:0000313" key="11">
    <source>
        <dbReference type="EMBL" id="AZZ39448.1"/>
    </source>
</evidence>
<dbReference type="GO" id="GO:0036431">
    <property type="term" value="F:dCMP kinase activity"/>
    <property type="evidence" value="ECO:0007669"/>
    <property type="project" value="InterPro"/>
</dbReference>
<keyword evidence="8" id="KW-0963">Cytoplasm</keyword>
<evidence type="ECO:0000256" key="3">
    <source>
        <dbReference type="ARBA" id="ARBA00022741"/>
    </source>
</evidence>
<keyword evidence="5 8" id="KW-0067">ATP-binding</keyword>
<dbReference type="CDD" id="cd02020">
    <property type="entry name" value="CMPK"/>
    <property type="match status" value="1"/>
</dbReference>
<evidence type="ECO:0000256" key="2">
    <source>
        <dbReference type="ARBA" id="ARBA00022679"/>
    </source>
</evidence>
<dbReference type="EMBL" id="CP025570">
    <property type="protein sequence ID" value="AZZ39448.1"/>
    <property type="molecule type" value="Genomic_DNA"/>
</dbReference>
<dbReference type="GO" id="GO:0005737">
    <property type="term" value="C:cytoplasm"/>
    <property type="evidence" value="ECO:0007669"/>
    <property type="project" value="UniProtKB-SubCell"/>
</dbReference>
<dbReference type="GO" id="GO:0036430">
    <property type="term" value="F:CMP kinase activity"/>
    <property type="evidence" value="ECO:0007669"/>
    <property type="project" value="RHEA"/>
</dbReference>
<keyword evidence="2 8" id="KW-0808">Transferase</keyword>
<evidence type="ECO:0000256" key="4">
    <source>
        <dbReference type="ARBA" id="ARBA00022777"/>
    </source>
</evidence>
<dbReference type="KEGG" id="aji:C0Z10_06455"/>
<dbReference type="InterPro" id="IPR011994">
    <property type="entry name" value="Cytidylate_kinase_dom"/>
</dbReference>
<protein>
    <recommendedName>
        <fullName evidence="8">Cytidylate kinase</fullName>
        <shortName evidence="8">CK</shortName>
        <ecNumber evidence="8">2.7.4.25</ecNumber>
    </recommendedName>
    <alternativeName>
        <fullName evidence="8">Cytidine monophosphate kinase</fullName>
        <shortName evidence="8">CMP kinase</shortName>
    </alternativeName>
</protein>
<dbReference type="AlphaFoldDB" id="A0A3Q9UJ69"/>
<organism evidence="11 12">
    <name type="scientific">Acidipropionibacterium jensenii</name>
    <dbReference type="NCBI Taxonomy" id="1749"/>
    <lineage>
        <taxon>Bacteria</taxon>
        <taxon>Bacillati</taxon>
        <taxon>Actinomycetota</taxon>
        <taxon>Actinomycetes</taxon>
        <taxon>Propionibacteriales</taxon>
        <taxon>Propionibacteriaceae</taxon>
        <taxon>Acidipropionibacterium</taxon>
    </lineage>
</organism>
<feature type="region of interest" description="Disordered" evidence="9">
    <location>
        <begin position="235"/>
        <end position="255"/>
    </location>
</feature>
<dbReference type="InterPro" id="IPR003136">
    <property type="entry name" value="Cytidylate_kin"/>
</dbReference>
<comment type="catalytic activity">
    <reaction evidence="7 8">
        <text>CMP + ATP = CDP + ADP</text>
        <dbReference type="Rhea" id="RHEA:11600"/>
        <dbReference type="ChEBI" id="CHEBI:30616"/>
        <dbReference type="ChEBI" id="CHEBI:58069"/>
        <dbReference type="ChEBI" id="CHEBI:60377"/>
        <dbReference type="ChEBI" id="CHEBI:456216"/>
        <dbReference type="EC" id="2.7.4.25"/>
    </reaction>
</comment>
<evidence type="ECO:0000256" key="5">
    <source>
        <dbReference type="ARBA" id="ARBA00022840"/>
    </source>
</evidence>
<keyword evidence="3 8" id="KW-0547">Nucleotide-binding</keyword>
<reference evidence="12" key="1">
    <citation type="submission" date="2017-12" db="EMBL/GenBank/DDBJ databases">
        <title>Whole genome sequencing of Acidipropionibacterium jensenii strains JS279 and JS280.</title>
        <authorList>
            <person name="Deptula P."/>
            <person name="Laine P."/>
            <person name="Smolander O.-P."/>
            <person name="Paulin L."/>
            <person name="Auvinen P."/>
            <person name="Varmanen P."/>
        </authorList>
    </citation>
    <scope>NUCLEOTIDE SEQUENCE [LARGE SCALE GENOMIC DNA]</scope>
    <source>
        <strain evidence="12">JS280</strain>
    </source>
</reference>
<dbReference type="NCBIfam" id="TIGR00017">
    <property type="entry name" value="cmk"/>
    <property type="match status" value="1"/>
</dbReference>
<feature type="binding site" evidence="8">
    <location>
        <begin position="27"/>
        <end position="35"/>
    </location>
    <ligand>
        <name>ATP</name>
        <dbReference type="ChEBI" id="CHEBI:30616"/>
    </ligand>
</feature>
<dbReference type="InterPro" id="IPR027417">
    <property type="entry name" value="P-loop_NTPase"/>
</dbReference>
<evidence type="ECO:0000256" key="6">
    <source>
        <dbReference type="ARBA" id="ARBA00047615"/>
    </source>
</evidence>
<comment type="similarity">
    <text evidence="1 8">Belongs to the cytidylate kinase family. Type 1 subfamily.</text>
</comment>
<dbReference type="GO" id="GO:0005524">
    <property type="term" value="F:ATP binding"/>
    <property type="evidence" value="ECO:0007669"/>
    <property type="project" value="UniProtKB-UniRule"/>
</dbReference>
<feature type="domain" description="Cytidylate kinase" evidence="10">
    <location>
        <begin position="23"/>
        <end position="234"/>
    </location>
</feature>
<dbReference type="SUPFAM" id="SSF52540">
    <property type="entry name" value="P-loop containing nucleoside triphosphate hydrolases"/>
    <property type="match status" value="1"/>
</dbReference>